<dbReference type="RefSeq" id="WP_159064607.1">
    <property type="nucleotide sequence ID" value="NZ_BDQI01000037.1"/>
</dbReference>
<sequence>MSDTSLGRQTSDVAAAKMIAMAAKDQPPPTVSATWQRLCNTRNGPAR</sequence>
<comment type="caution">
    <text evidence="1">The sequence shown here is derived from an EMBL/GenBank/DDBJ whole genome shotgun (WGS) entry which is preliminary data.</text>
</comment>
<organism evidence="1 2">
    <name type="scientific">Streptomyces olivochromogenes</name>
    <dbReference type="NCBI Taxonomy" id="1963"/>
    <lineage>
        <taxon>Bacteria</taxon>
        <taxon>Bacillati</taxon>
        <taxon>Actinomycetota</taxon>
        <taxon>Actinomycetes</taxon>
        <taxon>Kitasatosporales</taxon>
        <taxon>Streptomycetaceae</taxon>
        <taxon>Streptomyces</taxon>
    </lineage>
</organism>
<dbReference type="Proteomes" id="UP000217446">
    <property type="component" value="Unassembled WGS sequence"/>
</dbReference>
<proteinExistence type="predicted"/>
<gene>
    <name evidence="1" type="ORF">SO3561_09152</name>
</gene>
<keyword evidence="2" id="KW-1185">Reference proteome</keyword>
<evidence type="ECO:0000313" key="2">
    <source>
        <dbReference type="Proteomes" id="UP000217446"/>
    </source>
</evidence>
<protein>
    <submittedName>
        <fullName evidence="1">Uncharacterized protein</fullName>
    </submittedName>
</protein>
<reference evidence="2" key="1">
    <citation type="submission" date="2017-05" db="EMBL/GenBank/DDBJ databases">
        <title>Streptomyces olivochromogenes NBRC 3561 whole genome shotgun sequence.</title>
        <authorList>
            <person name="Dohra H."/>
            <person name="Kodani S."/>
        </authorList>
    </citation>
    <scope>NUCLEOTIDE SEQUENCE [LARGE SCALE GENOMIC DNA]</scope>
    <source>
        <strain evidence="2">NBRC 3561</strain>
    </source>
</reference>
<evidence type="ECO:0000313" key="1">
    <source>
        <dbReference type="EMBL" id="GAX57582.1"/>
    </source>
</evidence>
<name>A0A250VU74_STROL</name>
<accession>A0A250VU74</accession>
<dbReference type="EMBL" id="BDQI01000037">
    <property type="protein sequence ID" value="GAX57582.1"/>
    <property type="molecule type" value="Genomic_DNA"/>
</dbReference>
<dbReference type="AlphaFoldDB" id="A0A250VU74"/>